<evidence type="ECO:0000313" key="1">
    <source>
        <dbReference type="EMBL" id="MFD0869079.1"/>
    </source>
</evidence>
<sequence length="151" mass="17583">MESFFKEPLELQKLLDQLTKGQFPFSSEQGTASLFPDSNWIQNYVQSLLKERIPEAVPAQWNPQPEVFETHRSVFVRFELPEEIDPYMLKIRVYPASLQMEGWGEREYKVKLPALVSANRSKAVMKDGIVEIRMPKTSRKGNGKELYLNLY</sequence>
<dbReference type="InterPro" id="IPR008978">
    <property type="entry name" value="HSP20-like_chaperone"/>
</dbReference>
<dbReference type="CDD" id="cd00298">
    <property type="entry name" value="ACD_sHsps_p23-like"/>
    <property type="match status" value="1"/>
</dbReference>
<accession>A0ABW3D9B0</accession>
<name>A0ABW3D9B0_9BACL</name>
<dbReference type="EMBL" id="JBHTIU010000027">
    <property type="protein sequence ID" value="MFD0869079.1"/>
    <property type="molecule type" value="Genomic_DNA"/>
</dbReference>
<keyword evidence="2" id="KW-1185">Reference proteome</keyword>
<protein>
    <submittedName>
        <fullName evidence="1">Hsp20/alpha crystallin family protein</fullName>
    </submittedName>
</protein>
<proteinExistence type="predicted"/>
<organism evidence="1 2">
    <name type="scientific">Paenibacillus residui</name>
    <dbReference type="NCBI Taxonomy" id="629724"/>
    <lineage>
        <taxon>Bacteria</taxon>
        <taxon>Bacillati</taxon>
        <taxon>Bacillota</taxon>
        <taxon>Bacilli</taxon>
        <taxon>Bacillales</taxon>
        <taxon>Paenibacillaceae</taxon>
        <taxon>Paenibacillus</taxon>
    </lineage>
</organism>
<dbReference type="RefSeq" id="WP_150959930.1">
    <property type="nucleotide sequence ID" value="NZ_JBHTIU010000027.1"/>
</dbReference>
<reference evidence="2" key="1">
    <citation type="journal article" date="2019" name="Int. J. Syst. Evol. Microbiol.">
        <title>The Global Catalogue of Microorganisms (GCM) 10K type strain sequencing project: providing services to taxonomists for standard genome sequencing and annotation.</title>
        <authorList>
            <consortium name="The Broad Institute Genomics Platform"/>
            <consortium name="The Broad Institute Genome Sequencing Center for Infectious Disease"/>
            <person name="Wu L."/>
            <person name="Ma J."/>
        </authorList>
    </citation>
    <scope>NUCLEOTIDE SEQUENCE [LARGE SCALE GENOMIC DNA]</scope>
    <source>
        <strain evidence="2">CCUG 57263</strain>
    </source>
</reference>
<evidence type="ECO:0000313" key="2">
    <source>
        <dbReference type="Proteomes" id="UP001597120"/>
    </source>
</evidence>
<gene>
    <name evidence="1" type="ORF">ACFQ03_07945</name>
</gene>
<dbReference type="Gene3D" id="2.60.40.790">
    <property type="match status" value="1"/>
</dbReference>
<comment type="caution">
    <text evidence="1">The sequence shown here is derived from an EMBL/GenBank/DDBJ whole genome shotgun (WGS) entry which is preliminary data.</text>
</comment>
<dbReference type="Proteomes" id="UP001597120">
    <property type="component" value="Unassembled WGS sequence"/>
</dbReference>
<dbReference type="SUPFAM" id="SSF49764">
    <property type="entry name" value="HSP20-like chaperones"/>
    <property type="match status" value="1"/>
</dbReference>